<feature type="transmembrane region" description="Helical" evidence="1">
    <location>
        <begin position="118"/>
        <end position="141"/>
    </location>
</feature>
<feature type="transmembrane region" description="Helical" evidence="1">
    <location>
        <begin position="193"/>
        <end position="213"/>
    </location>
</feature>
<evidence type="ECO:0000313" key="2">
    <source>
        <dbReference type="EMBL" id="GMA18651.1"/>
    </source>
</evidence>
<dbReference type="Proteomes" id="UP001157109">
    <property type="component" value="Unassembled WGS sequence"/>
</dbReference>
<keyword evidence="1" id="KW-0472">Membrane</keyword>
<dbReference type="InterPro" id="IPR026898">
    <property type="entry name" value="PrsW"/>
</dbReference>
<name>A0ABQ6HJH7_9MICO</name>
<dbReference type="PANTHER" id="PTHR36844:SF1">
    <property type="entry name" value="PROTEASE PRSW"/>
    <property type="match status" value="1"/>
</dbReference>
<feature type="transmembrane region" description="Helical" evidence="1">
    <location>
        <begin position="45"/>
        <end position="68"/>
    </location>
</feature>
<dbReference type="PANTHER" id="PTHR36844">
    <property type="entry name" value="PROTEASE PRSW"/>
    <property type="match status" value="1"/>
</dbReference>
<dbReference type="RefSeq" id="WP_284283697.1">
    <property type="nucleotide sequence ID" value="NZ_BSUJ01000001.1"/>
</dbReference>
<evidence type="ECO:0000313" key="3">
    <source>
        <dbReference type="Proteomes" id="UP001157109"/>
    </source>
</evidence>
<dbReference type="Pfam" id="PF13367">
    <property type="entry name" value="PrsW-protease"/>
    <property type="match status" value="1"/>
</dbReference>
<accession>A0ABQ6HJH7</accession>
<gene>
    <name evidence="2" type="ORF">GCM10025862_06720</name>
</gene>
<feature type="transmembrane region" description="Helical" evidence="1">
    <location>
        <begin position="153"/>
        <end position="173"/>
    </location>
</feature>
<comment type="caution">
    <text evidence="2">The sequence shown here is derived from an EMBL/GenBank/DDBJ whole genome shotgun (WGS) entry which is preliminary data.</text>
</comment>
<feature type="transmembrane region" description="Helical" evidence="1">
    <location>
        <begin position="80"/>
        <end position="98"/>
    </location>
</feature>
<keyword evidence="1" id="KW-1133">Transmembrane helix</keyword>
<dbReference type="EMBL" id="BSUJ01000001">
    <property type="protein sequence ID" value="GMA18651.1"/>
    <property type="molecule type" value="Genomic_DNA"/>
</dbReference>
<feature type="transmembrane region" description="Helical" evidence="1">
    <location>
        <begin position="252"/>
        <end position="273"/>
    </location>
</feature>
<keyword evidence="1" id="KW-0812">Transmembrane</keyword>
<reference evidence="3" key="1">
    <citation type="journal article" date="2019" name="Int. J. Syst. Evol. Microbiol.">
        <title>The Global Catalogue of Microorganisms (GCM) 10K type strain sequencing project: providing services to taxonomists for standard genome sequencing and annotation.</title>
        <authorList>
            <consortium name="The Broad Institute Genomics Platform"/>
            <consortium name="The Broad Institute Genome Sequencing Center for Infectious Disease"/>
            <person name="Wu L."/>
            <person name="Ma J."/>
        </authorList>
    </citation>
    <scope>NUCLEOTIDE SEQUENCE [LARGE SCALE GENOMIC DNA]</scope>
    <source>
        <strain evidence="3">NBRC 105830</strain>
    </source>
</reference>
<evidence type="ECO:0000256" key="1">
    <source>
        <dbReference type="SAM" id="Phobius"/>
    </source>
</evidence>
<protein>
    <submittedName>
        <fullName evidence="2">Membrane protein</fullName>
    </submittedName>
</protein>
<sequence length="387" mass="40777">MARDTRPTATPRGVLRRILIGAVILLGFGLSALVTGASIGLSTGLLAGLVGLLFAVIPLGVVVPAFAWVDRFESEPRINLVFAFAWGSVVATALALILNTGSMLVLENLGRTDSLPMTAVVVAPVVEELAKGFGVFLLLRFQRREFDGVVDGLVYAGMTAAGFAFAENILYLGRAFAESGPVALAGTFVMRGLVSPFAHPLFTCCTGIGLGYAARTRSTAVRILAPLLGCACAVVLHAAWNLSSLVGIDGFLTLYLTLQLPIFCAFVGLAVWARRQEGRMITTELQGYAQAGWFTPGEVTMLGSMPARRRAQAWARATGGPRALSAMHRFQDCASELALLRLRVASGHGHADDPARERALLGDVMRARAGIFGPSTLDAPGPHSSAG</sequence>
<feature type="transmembrane region" description="Helical" evidence="1">
    <location>
        <begin position="18"/>
        <end position="39"/>
    </location>
</feature>
<organism evidence="2 3">
    <name type="scientific">Arsenicicoccus piscis</name>
    <dbReference type="NCBI Taxonomy" id="673954"/>
    <lineage>
        <taxon>Bacteria</taxon>
        <taxon>Bacillati</taxon>
        <taxon>Actinomycetota</taxon>
        <taxon>Actinomycetes</taxon>
        <taxon>Micrococcales</taxon>
        <taxon>Intrasporangiaceae</taxon>
        <taxon>Arsenicicoccus</taxon>
    </lineage>
</organism>
<keyword evidence="3" id="KW-1185">Reference proteome</keyword>
<feature type="transmembrane region" description="Helical" evidence="1">
    <location>
        <begin position="220"/>
        <end position="240"/>
    </location>
</feature>
<proteinExistence type="predicted"/>